<dbReference type="EMBL" id="BMAT01013380">
    <property type="protein sequence ID" value="GFS11697.1"/>
    <property type="molecule type" value="Genomic_DNA"/>
</dbReference>
<proteinExistence type="predicted"/>
<dbReference type="AlphaFoldDB" id="A0AAV4ISL1"/>
<gene>
    <name evidence="1" type="ORF">ElyMa_006679000</name>
</gene>
<sequence length="136" mass="15724">MKIAECRLRLTGHCYRHAELRSHKPTHGTRRRGRPKATCVGTLMRDTETTIVHDLVSFMEDRDVWRPSFPGFEPWIYQSKIRVSTTRPRRHISPFAVSELSSYCRRIELKDVFTSPIPLQSCSQGLGPNDNLRADT</sequence>
<reference evidence="1 2" key="1">
    <citation type="journal article" date="2021" name="Elife">
        <title>Chloroplast acquisition without the gene transfer in kleptoplastic sea slugs, Plakobranchus ocellatus.</title>
        <authorList>
            <person name="Maeda T."/>
            <person name="Takahashi S."/>
            <person name="Yoshida T."/>
            <person name="Shimamura S."/>
            <person name="Takaki Y."/>
            <person name="Nagai Y."/>
            <person name="Toyoda A."/>
            <person name="Suzuki Y."/>
            <person name="Arimoto A."/>
            <person name="Ishii H."/>
            <person name="Satoh N."/>
            <person name="Nishiyama T."/>
            <person name="Hasebe M."/>
            <person name="Maruyama T."/>
            <person name="Minagawa J."/>
            <person name="Obokata J."/>
            <person name="Shigenobu S."/>
        </authorList>
    </citation>
    <scope>NUCLEOTIDE SEQUENCE [LARGE SCALE GENOMIC DNA]</scope>
</reference>
<evidence type="ECO:0000313" key="1">
    <source>
        <dbReference type="EMBL" id="GFS11697.1"/>
    </source>
</evidence>
<comment type="caution">
    <text evidence="1">The sequence shown here is derived from an EMBL/GenBank/DDBJ whole genome shotgun (WGS) entry which is preliminary data.</text>
</comment>
<keyword evidence="2" id="KW-1185">Reference proteome</keyword>
<evidence type="ECO:0000313" key="2">
    <source>
        <dbReference type="Proteomes" id="UP000762676"/>
    </source>
</evidence>
<organism evidence="1 2">
    <name type="scientific">Elysia marginata</name>
    <dbReference type="NCBI Taxonomy" id="1093978"/>
    <lineage>
        <taxon>Eukaryota</taxon>
        <taxon>Metazoa</taxon>
        <taxon>Spiralia</taxon>
        <taxon>Lophotrochozoa</taxon>
        <taxon>Mollusca</taxon>
        <taxon>Gastropoda</taxon>
        <taxon>Heterobranchia</taxon>
        <taxon>Euthyneura</taxon>
        <taxon>Panpulmonata</taxon>
        <taxon>Sacoglossa</taxon>
        <taxon>Placobranchoidea</taxon>
        <taxon>Plakobranchidae</taxon>
        <taxon>Elysia</taxon>
    </lineage>
</organism>
<accession>A0AAV4ISL1</accession>
<evidence type="ECO:0008006" key="3">
    <source>
        <dbReference type="Google" id="ProtNLM"/>
    </source>
</evidence>
<protein>
    <recommendedName>
        <fullName evidence="3">C2H2-type domain-containing protein</fullName>
    </recommendedName>
</protein>
<dbReference type="Proteomes" id="UP000762676">
    <property type="component" value="Unassembled WGS sequence"/>
</dbReference>
<name>A0AAV4ISL1_9GAST</name>